<name>A0A4S5EUH1_9ACTN</name>
<dbReference type="Pfam" id="PF04542">
    <property type="entry name" value="Sigma70_r2"/>
    <property type="match status" value="1"/>
</dbReference>
<dbReference type="GO" id="GO:0006352">
    <property type="term" value="P:DNA-templated transcription initiation"/>
    <property type="evidence" value="ECO:0007669"/>
    <property type="project" value="InterPro"/>
</dbReference>
<organism evidence="8 9">
    <name type="scientific">Candidatus Frankia alpina</name>
    <dbReference type="NCBI Taxonomy" id="2699483"/>
    <lineage>
        <taxon>Bacteria</taxon>
        <taxon>Bacillati</taxon>
        <taxon>Actinomycetota</taxon>
        <taxon>Actinomycetes</taxon>
        <taxon>Frankiales</taxon>
        <taxon>Frankiaceae</taxon>
        <taxon>Frankia</taxon>
    </lineage>
</organism>
<dbReference type="Gene3D" id="1.10.10.10">
    <property type="entry name" value="Winged helix-like DNA-binding domain superfamily/Winged helix DNA-binding domain"/>
    <property type="match status" value="1"/>
</dbReference>
<comment type="similarity">
    <text evidence="1">Belongs to the sigma-70 factor family. ECF subfamily.</text>
</comment>
<dbReference type="InterPro" id="IPR013324">
    <property type="entry name" value="RNA_pol_sigma_r3/r4-like"/>
</dbReference>
<dbReference type="PANTHER" id="PTHR30173">
    <property type="entry name" value="SIGMA 19 FACTOR"/>
    <property type="match status" value="1"/>
</dbReference>
<evidence type="ECO:0000256" key="3">
    <source>
        <dbReference type="ARBA" id="ARBA00023015"/>
    </source>
</evidence>
<dbReference type="EMBL" id="SSXH01000014">
    <property type="protein sequence ID" value="THJ76144.1"/>
    <property type="molecule type" value="Genomic_DNA"/>
</dbReference>
<keyword evidence="4" id="KW-0731">Sigma factor</keyword>
<evidence type="ECO:0000256" key="5">
    <source>
        <dbReference type="ARBA" id="ARBA00023163"/>
    </source>
</evidence>
<dbReference type="InterPro" id="IPR014284">
    <property type="entry name" value="RNA_pol_sigma-70_dom"/>
</dbReference>
<dbReference type="OrthoDB" id="3211555at2"/>
<dbReference type="GO" id="GO:0003677">
    <property type="term" value="F:DNA binding"/>
    <property type="evidence" value="ECO:0007669"/>
    <property type="project" value="InterPro"/>
</dbReference>
<accession>A0A4S5EUH1</accession>
<dbReference type="InterPro" id="IPR036388">
    <property type="entry name" value="WH-like_DNA-bd_sf"/>
</dbReference>
<evidence type="ECO:0000313" key="8">
    <source>
        <dbReference type="EMBL" id="THJ76144.1"/>
    </source>
</evidence>
<sequence>MTDALAEMFEVERPRLRAVAYRMLGSFSEAEDAVQDTWLRLTRADRSDVVNLPGWLTNVTARICLDQLHARRSRPEEPAGVRLPEPLVTPVGSTDPEQEALLADAVGMAMLVVLDTLRPAERLAFVLHDLFGVPFDEIAPIVGRSTATATQLASRARRRLRGAEVGPELGTEVDPVRQRRLVEAFQAAARDGDLPRLLEVLAPDVVLQADADGAASGETRGARAVVNQVSAFAPLAPYGRAALVNGRPGLVVISPDGAVFAVLGSTVQAGRIVRIDVFAHPDRLRHVDPRAFTDQ</sequence>
<feature type="domain" description="RNA polymerase sigma-70 region 2" evidence="6">
    <location>
        <begin position="9"/>
        <end position="72"/>
    </location>
</feature>
<protein>
    <submittedName>
        <fullName evidence="8">Sigma-70 family RNA polymerase sigma factor</fullName>
    </submittedName>
</protein>
<dbReference type="PANTHER" id="PTHR30173:SF43">
    <property type="entry name" value="ECF RNA POLYMERASE SIGMA FACTOR SIGI-RELATED"/>
    <property type="match status" value="1"/>
</dbReference>
<dbReference type="InterPro" id="IPR052704">
    <property type="entry name" value="ECF_Sigma-70_Domain"/>
</dbReference>
<reference evidence="8 9" key="1">
    <citation type="submission" date="2019-04" db="EMBL/GenBank/DDBJ databases">
        <title>Draft genome sequences for three unisolated Alnus-infective Frankia Sp+ strains, AgTrS, AiOr and AvVan, the first sequenced Frankia strains able to sporulate in-planta.</title>
        <authorList>
            <person name="Bethencourt L."/>
            <person name="Vautrin F."/>
            <person name="Taib N."/>
            <person name="Dubost A."/>
            <person name="Castro-Garcia L."/>
            <person name="Imbaud O."/>
            <person name="Abrouk D."/>
            <person name="Fournier P."/>
            <person name="Briolay J."/>
            <person name="Nguyen A."/>
            <person name="Normand P."/>
            <person name="Fernandez M.P."/>
            <person name="Brochier-Armanet C."/>
            <person name="Herrera-Belaroussi A."/>
        </authorList>
    </citation>
    <scope>NUCLEOTIDE SEQUENCE [LARGE SCALE GENOMIC DNA]</scope>
    <source>
        <strain evidence="8 9">AvVan</strain>
    </source>
</reference>
<dbReference type="SUPFAM" id="SSF88659">
    <property type="entry name" value="Sigma3 and sigma4 domains of RNA polymerase sigma factors"/>
    <property type="match status" value="1"/>
</dbReference>
<dbReference type="GO" id="GO:0016987">
    <property type="term" value="F:sigma factor activity"/>
    <property type="evidence" value="ECO:0007669"/>
    <property type="project" value="UniProtKB-KW"/>
</dbReference>
<comment type="caution">
    <text evidence="8">The sequence shown here is derived from an EMBL/GenBank/DDBJ whole genome shotgun (WGS) entry which is preliminary data.</text>
</comment>
<dbReference type="SUPFAM" id="SSF54427">
    <property type="entry name" value="NTF2-like"/>
    <property type="match status" value="1"/>
</dbReference>
<keyword evidence="3" id="KW-0805">Transcription regulation</keyword>
<evidence type="ECO:0000259" key="7">
    <source>
        <dbReference type="Pfam" id="PF08281"/>
    </source>
</evidence>
<comment type="subunit">
    <text evidence="2">Interacts transiently with the RNA polymerase catalytic core formed by RpoA, RpoB, RpoC and RpoZ (2 alpha, 1 beta, 1 beta' and 1 omega subunit) to form the RNA polymerase holoenzyme that can initiate transcription.</text>
</comment>
<evidence type="ECO:0000313" key="9">
    <source>
        <dbReference type="Proteomes" id="UP000305282"/>
    </source>
</evidence>
<dbReference type="InterPro" id="IPR007627">
    <property type="entry name" value="RNA_pol_sigma70_r2"/>
</dbReference>
<keyword evidence="9" id="KW-1185">Reference proteome</keyword>
<gene>
    <name evidence="8" type="ORF">E7Y31_01480</name>
</gene>
<dbReference type="InterPro" id="IPR032710">
    <property type="entry name" value="NTF2-like_dom_sf"/>
</dbReference>
<evidence type="ECO:0000256" key="1">
    <source>
        <dbReference type="ARBA" id="ARBA00010641"/>
    </source>
</evidence>
<dbReference type="InterPro" id="IPR013325">
    <property type="entry name" value="RNA_pol_sigma_r2"/>
</dbReference>
<keyword evidence="5" id="KW-0804">Transcription</keyword>
<dbReference type="Gene3D" id="3.10.450.50">
    <property type="match status" value="1"/>
</dbReference>
<dbReference type="Pfam" id="PF08281">
    <property type="entry name" value="Sigma70_r4_2"/>
    <property type="match status" value="1"/>
</dbReference>
<dbReference type="SUPFAM" id="SSF88946">
    <property type="entry name" value="Sigma2 domain of RNA polymerase sigma factors"/>
    <property type="match status" value="1"/>
</dbReference>
<dbReference type="Gene3D" id="1.10.1740.10">
    <property type="match status" value="1"/>
</dbReference>
<dbReference type="Proteomes" id="UP000305282">
    <property type="component" value="Unassembled WGS sequence"/>
</dbReference>
<evidence type="ECO:0000256" key="4">
    <source>
        <dbReference type="ARBA" id="ARBA00023082"/>
    </source>
</evidence>
<dbReference type="NCBIfam" id="TIGR02937">
    <property type="entry name" value="sigma70-ECF"/>
    <property type="match status" value="1"/>
</dbReference>
<evidence type="ECO:0000256" key="2">
    <source>
        <dbReference type="ARBA" id="ARBA00011344"/>
    </source>
</evidence>
<evidence type="ECO:0000259" key="6">
    <source>
        <dbReference type="Pfam" id="PF04542"/>
    </source>
</evidence>
<dbReference type="InterPro" id="IPR013249">
    <property type="entry name" value="RNA_pol_sigma70_r4_t2"/>
</dbReference>
<proteinExistence type="inferred from homology"/>
<dbReference type="RefSeq" id="WP_136446555.1">
    <property type="nucleotide sequence ID" value="NZ_SSXH01000014.1"/>
</dbReference>
<feature type="domain" description="RNA polymerase sigma factor 70 region 4 type 2" evidence="7">
    <location>
        <begin position="110"/>
        <end position="160"/>
    </location>
</feature>
<dbReference type="AlphaFoldDB" id="A0A4S5EUH1"/>